<dbReference type="EMBL" id="CAFAAD010000192">
    <property type="protein sequence ID" value="CAB4805723.1"/>
    <property type="molecule type" value="Genomic_DNA"/>
</dbReference>
<gene>
    <name evidence="1" type="ORF">UFOPK2969_01722</name>
</gene>
<reference evidence="1" key="1">
    <citation type="submission" date="2020-05" db="EMBL/GenBank/DDBJ databases">
        <authorList>
            <person name="Chiriac C."/>
            <person name="Salcher M."/>
            <person name="Ghai R."/>
            <person name="Kavagutti S V."/>
        </authorList>
    </citation>
    <scope>NUCLEOTIDE SEQUENCE</scope>
</reference>
<sequence length="85" mass="9145">MHRNVCDLHLVFFDALCFHTIVDHDVAERAGNRDLCCTGSQQFLRALDVDLFAGAFFHPHATAAGATAHALGAVATGFNDFNAAE</sequence>
<dbReference type="AlphaFoldDB" id="A0A6J6YC27"/>
<name>A0A6J6YC27_9ZZZZ</name>
<proteinExistence type="predicted"/>
<protein>
    <submittedName>
        <fullName evidence="1">Unannotated protein</fullName>
    </submittedName>
</protein>
<organism evidence="1">
    <name type="scientific">freshwater metagenome</name>
    <dbReference type="NCBI Taxonomy" id="449393"/>
    <lineage>
        <taxon>unclassified sequences</taxon>
        <taxon>metagenomes</taxon>
        <taxon>ecological metagenomes</taxon>
    </lineage>
</organism>
<accession>A0A6J6YC27</accession>
<evidence type="ECO:0000313" key="1">
    <source>
        <dbReference type="EMBL" id="CAB4805723.1"/>
    </source>
</evidence>